<evidence type="ECO:0000256" key="1">
    <source>
        <dbReference type="SAM" id="MobiDB-lite"/>
    </source>
</evidence>
<reference evidence="2 3" key="1">
    <citation type="submission" date="2020-08" db="EMBL/GenBank/DDBJ databases">
        <title>Genomic Encyclopedia of Type Strains, Phase IV (KMG-IV): sequencing the most valuable type-strain genomes for metagenomic binning, comparative biology and taxonomic classification.</title>
        <authorList>
            <person name="Goeker M."/>
        </authorList>
    </citation>
    <scope>NUCLEOTIDE SEQUENCE [LARGE SCALE GENOMIC DNA]</scope>
    <source>
        <strain evidence="2 3">DSM 100021</strain>
    </source>
</reference>
<feature type="region of interest" description="Disordered" evidence="1">
    <location>
        <begin position="76"/>
        <end position="109"/>
    </location>
</feature>
<dbReference type="AlphaFoldDB" id="A0A7W6HMB1"/>
<protein>
    <recommendedName>
        <fullName evidence="4">HNH endonuclease</fullName>
    </recommendedName>
</protein>
<evidence type="ECO:0000313" key="2">
    <source>
        <dbReference type="EMBL" id="MBB4007793.1"/>
    </source>
</evidence>
<organism evidence="2 3">
    <name type="scientific">Allorhizobium taibaishanense</name>
    <dbReference type="NCBI Taxonomy" id="887144"/>
    <lineage>
        <taxon>Bacteria</taxon>
        <taxon>Pseudomonadati</taxon>
        <taxon>Pseudomonadota</taxon>
        <taxon>Alphaproteobacteria</taxon>
        <taxon>Hyphomicrobiales</taxon>
        <taxon>Rhizobiaceae</taxon>
        <taxon>Rhizobium/Agrobacterium group</taxon>
        <taxon>Allorhizobium</taxon>
    </lineage>
</organism>
<name>A0A7W6HMB1_9HYPH</name>
<comment type="caution">
    <text evidence="2">The sequence shown here is derived from an EMBL/GenBank/DDBJ whole genome shotgun (WGS) entry which is preliminary data.</text>
</comment>
<accession>A0A7W6HMB1</accession>
<proteinExistence type="predicted"/>
<dbReference type="EMBL" id="JACIED010000002">
    <property type="protein sequence ID" value="MBB4007793.1"/>
    <property type="molecule type" value="Genomic_DNA"/>
</dbReference>
<gene>
    <name evidence="2" type="ORF">GGQ71_002056</name>
</gene>
<dbReference type="RefSeq" id="WP_075616188.1">
    <property type="nucleotide sequence ID" value="NZ_JACIED010000002.1"/>
</dbReference>
<dbReference type="OrthoDB" id="5292295at2"/>
<evidence type="ECO:0008006" key="4">
    <source>
        <dbReference type="Google" id="ProtNLM"/>
    </source>
</evidence>
<evidence type="ECO:0000313" key="3">
    <source>
        <dbReference type="Proteomes" id="UP000544107"/>
    </source>
</evidence>
<feature type="compositionally biased region" description="Basic and acidic residues" evidence="1">
    <location>
        <begin position="76"/>
        <end position="88"/>
    </location>
</feature>
<sequence length="109" mass="13015">MATDQRSDEAKGWRSWYFTARWRAIRSLQLKREPYCRMCRQQGKLKKGFICDHIERHRGNAERFWNGPFQTLCKQHHDATKQREEHRGFSTAMGADGWPTDPRHPANRT</sequence>
<dbReference type="Proteomes" id="UP000544107">
    <property type="component" value="Unassembled WGS sequence"/>
</dbReference>